<sequence>MTVFADLRRQFHATLLAEVLTLSGTGVASNADKSSKWSRMFAAGIIERIGHAAVAPKLAGQTSGARFEVICAQFLTATQAHLTHLRPGRFEVEVGGHIARFRQYAHLDELEAIARSNREIATALGSDYLIKPDILISRQPEGDRVINAHAALVDWDVAGLSDLRAGMTAMPLLHASVSCKWTLRSDRAQNARSEGLNLVRNRKGPLPHIVVVTGEPLPSRIASLALGTGDIDCVYHFALPELRDVLTTPGNAAYLETLDMMVEGGRLKDISDLPLDLVS</sequence>
<proteinExistence type="predicted"/>
<dbReference type="Gene3D" id="3.40.50.10010">
    <property type="entry name" value="Type-2 restriction enzyme NgoMIV"/>
    <property type="match status" value="1"/>
</dbReference>
<dbReference type="AlphaFoldDB" id="A0A1I3JIE3"/>
<dbReference type="SUPFAM" id="SSF52980">
    <property type="entry name" value="Restriction endonuclease-like"/>
    <property type="match status" value="1"/>
</dbReference>
<dbReference type="Pfam" id="PF09015">
    <property type="entry name" value="NgoMIV_restric"/>
    <property type="match status" value="1"/>
</dbReference>
<dbReference type="EMBL" id="FORA01000001">
    <property type="protein sequence ID" value="SFI59944.1"/>
    <property type="molecule type" value="Genomic_DNA"/>
</dbReference>
<gene>
    <name evidence="1" type="ORF">SAMN04488095_1333</name>
</gene>
<reference evidence="1 2" key="1">
    <citation type="submission" date="2016-10" db="EMBL/GenBank/DDBJ databases">
        <authorList>
            <person name="de Groot N.N."/>
        </authorList>
    </citation>
    <scope>NUCLEOTIDE SEQUENCE [LARGE SCALE GENOMIC DNA]</scope>
    <source>
        <strain evidence="1 2">DSM 19073</strain>
    </source>
</reference>
<dbReference type="RefSeq" id="WP_217641147.1">
    <property type="nucleotide sequence ID" value="NZ_FORA01000001.1"/>
</dbReference>
<dbReference type="CDD" id="cd22340">
    <property type="entry name" value="NgoMIV-like"/>
    <property type="match status" value="1"/>
</dbReference>
<dbReference type="InterPro" id="IPR037083">
    <property type="entry name" value="NgoMIV_sf"/>
</dbReference>
<dbReference type="Proteomes" id="UP000199110">
    <property type="component" value="Unassembled WGS sequence"/>
</dbReference>
<evidence type="ECO:0000313" key="1">
    <source>
        <dbReference type="EMBL" id="SFI59944.1"/>
    </source>
</evidence>
<name>A0A1I3JIE3_9RHOB</name>
<organism evidence="1 2">
    <name type="scientific">Jannaschia pohangensis</name>
    <dbReference type="NCBI Taxonomy" id="390807"/>
    <lineage>
        <taxon>Bacteria</taxon>
        <taxon>Pseudomonadati</taxon>
        <taxon>Pseudomonadota</taxon>
        <taxon>Alphaproteobacteria</taxon>
        <taxon>Rhodobacterales</taxon>
        <taxon>Roseobacteraceae</taxon>
        <taxon>Jannaschia</taxon>
    </lineage>
</organism>
<evidence type="ECO:0000313" key="2">
    <source>
        <dbReference type="Proteomes" id="UP000199110"/>
    </source>
</evidence>
<dbReference type="GO" id="GO:0009036">
    <property type="term" value="F:type II site-specific deoxyribonuclease activity"/>
    <property type="evidence" value="ECO:0007669"/>
    <property type="project" value="InterPro"/>
</dbReference>
<dbReference type="InterPro" id="IPR011335">
    <property type="entry name" value="Restrct_endonuc-II-like"/>
</dbReference>
<protein>
    <submittedName>
        <fullName evidence="1">NgoMIV restriction enzyme</fullName>
    </submittedName>
</protein>
<dbReference type="STRING" id="390807.SAMN04488095_1333"/>
<dbReference type="InterPro" id="IPR015105">
    <property type="entry name" value="NgoMIV"/>
</dbReference>
<keyword evidence="2" id="KW-1185">Reference proteome</keyword>
<dbReference type="GO" id="GO:0009307">
    <property type="term" value="P:DNA restriction-modification system"/>
    <property type="evidence" value="ECO:0007669"/>
    <property type="project" value="InterPro"/>
</dbReference>
<accession>A0A1I3JIE3</accession>